<dbReference type="SUPFAM" id="SSF54593">
    <property type="entry name" value="Glyoxalase/Bleomycin resistance protein/Dihydroxybiphenyl dioxygenase"/>
    <property type="match status" value="1"/>
</dbReference>
<dbReference type="InterPro" id="IPR029068">
    <property type="entry name" value="Glyas_Bleomycin-R_OHBP_Dase"/>
</dbReference>
<dbReference type="Gene3D" id="3.10.180.10">
    <property type="entry name" value="2,3-Dihydroxybiphenyl 1,2-Dioxygenase, domain 1"/>
    <property type="match status" value="1"/>
</dbReference>
<organism evidence="2 3">
    <name type="scientific">Priestia taiwanensis</name>
    <dbReference type="NCBI Taxonomy" id="1347902"/>
    <lineage>
        <taxon>Bacteria</taxon>
        <taxon>Bacillati</taxon>
        <taxon>Bacillota</taxon>
        <taxon>Bacilli</taxon>
        <taxon>Bacillales</taxon>
        <taxon>Bacillaceae</taxon>
        <taxon>Priestia</taxon>
    </lineage>
</organism>
<dbReference type="InterPro" id="IPR037523">
    <property type="entry name" value="VOC_core"/>
</dbReference>
<dbReference type="Pfam" id="PF00903">
    <property type="entry name" value="Glyoxalase"/>
    <property type="match status" value="1"/>
</dbReference>
<evidence type="ECO:0000313" key="3">
    <source>
        <dbReference type="Proteomes" id="UP000605259"/>
    </source>
</evidence>
<accession>A0A917AVW6</accession>
<gene>
    <name evidence="2" type="ORF">GCM10007140_29280</name>
</gene>
<dbReference type="RefSeq" id="WP_188389212.1">
    <property type="nucleotide sequence ID" value="NZ_BMFK01000002.1"/>
</dbReference>
<dbReference type="InterPro" id="IPR004360">
    <property type="entry name" value="Glyas_Fos-R_dOase_dom"/>
</dbReference>
<evidence type="ECO:0000259" key="1">
    <source>
        <dbReference type="PROSITE" id="PS51819"/>
    </source>
</evidence>
<reference evidence="2" key="1">
    <citation type="journal article" date="2014" name="Int. J. Syst. Evol. Microbiol.">
        <title>Complete genome sequence of Corynebacterium casei LMG S-19264T (=DSM 44701T), isolated from a smear-ripened cheese.</title>
        <authorList>
            <consortium name="US DOE Joint Genome Institute (JGI-PGF)"/>
            <person name="Walter F."/>
            <person name="Albersmeier A."/>
            <person name="Kalinowski J."/>
            <person name="Ruckert C."/>
        </authorList>
    </citation>
    <scope>NUCLEOTIDE SEQUENCE</scope>
    <source>
        <strain evidence="2">CGMCC 1.12698</strain>
    </source>
</reference>
<keyword evidence="3" id="KW-1185">Reference proteome</keyword>
<protein>
    <recommendedName>
        <fullName evidence="1">VOC domain-containing protein</fullName>
    </recommendedName>
</protein>
<comment type="caution">
    <text evidence="2">The sequence shown here is derived from an EMBL/GenBank/DDBJ whole genome shotgun (WGS) entry which is preliminary data.</text>
</comment>
<reference evidence="2" key="2">
    <citation type="submission" date="2020-09" db="EMBL/GenBank/DDBJ databases">
        <authorList>
            <person name="Sun Q."/>
            <person name="Zhou Y."/>
        </authorList>
    </citation>
    <scope>NUCLEOTIDE SEQUENCE</scope>
    <source>
        <strain evidence="2">CGMCC 1.12698</strain>
    </source>
</reference>
<dbReference type="CDD" id="cd06587">
    <property type="entry name" value="VOC"/>
    <property type="match status" value="1"/>
</dbReference>
<feature type="domain" description="VOC" evidence="1">
    <location>
        <begin position="3"/>
        <end position="121"/>
    </location>
</feature>
<proteinExistence type="predicted"/>
<dbReference type="EMBL" id="BMFK01000002">
    <property type="protein sequence ID" value="GGE77773.1"/>
    <property type="molecule type" value="Genomic_DNA"/>
</dbReference>
<dbReference type="PROSITE" id="PS51819">
    <property type="entry name" value="VOC"/>
    <property type="match status" value="1"/>
</dbReference>
<evidence type="ECO:0000313" key="2">
    <source>
        <dbReference type="EMBL" id="GGE77773.1"/>
    </source>
</evidence>
<dbReference type="Proteomes" id="UP000605259">
    <property type="component" value="Unassembled WGS sequence"/>
</dbReference>
<dbReference type="AlphaFoldDB" id="A0A917AVW6"/>
<sequence length="124" mass="14571">MEPRFRIKLYVEDIEKSLSFYEHIIGLKLYRRSEQFGRFNHDCFSLLIGLRSSLDETHYFNRHGKGNGLEIIIAVSSLEEVYKRCVANKYSIETEIEDYSWGMSGFNIIDPDGYFLRITSETIV</sequence>
<name>A0A917AVW6_9BACI</name>